<dbReference type="InterPro" id="IPR017871">
    <property type="entry name" value="ABC_transporter-like_CS"/>
</dbReference>
<gene>
    <name evidence="6" type="ORF">ACFO4E_02185</name>
</gene>
<dbReference type="Proteomes" id="UP001595923">
    <property type="component" value="Unassembled WGS sequence"/>
</dbReference>
<dbReference type="PROSITE" id="PS50893">
    <property type="entry name" value="ABC_TRANSPORTER_2"/>
    <property type="match status" value="1"/>
</dbReference>
<keyword evidence="3" id="KW-0547">Nucleotide-binding</keyword>
<protein>
    <submittedName>
        <fullName evidence="6">Energy-coupling factor ABC transporter ATP-binding protein</fullName>
    </submittedName>
</protein>
<comment type="caution">
    <text evidence="6">The sequence shown here is derived from an EMBL/GenBank/DDBJ whole genome shotgun (WGS) entry which is preliminary data.</text>
</comment>
<evidence type="ECO:0000313" key="6">
    <source>
        <dbReference type="EMBL" id="MFC4560659.1"/>
    </source>
</evidence>
<dbReference type="PANTHER" id="PTHR43553">
    <property type="entry name" value="HEAVY METAL TRANSPORTER"/>
    <property type="match status" value="1"/>
</dbReference>
<dbReference type="InterPro" id="IPR003439">
    <property type="entry name" value="ABC_transporter-like_ATP-bd"/>
</dbReference>
<dbReference type="GO" id="GO:0005524">
    <property type="term" value="F:ATP binding"/>
    <property type="evidence" value="ECO:0007669"/>
    <property type="project" value="UniProtKB-KW"/>
</dbReference>
<evidence type="ECO:0000256" key="1">
    <source>
        <dbReference type="ARBA" id="ARBA00005417"/>
    </source>
</evidence>
<sequence>MLRVENVTHAYGGRPVLRDVSLDLAEHRIGIIGANGSGKSTLARTLNGLVLPDSGRVLLDGRDTRRDTRWIRGRVGFVFADPAAQIVMPTVAEDVQIGLRGRGLGRAEIQERVDAVLCRHGLEGHRDHPAHLLSGGQKQMLALASVLVTEPDVLVCDEPTTLLDLRNVRVVERALRALPQQVILLTHHLGTLAGFDRVVVMDEGRAVFDGAPAAAIAHYTELMDAGAAAPGDDAAARPAPEEPRT</sequence>
<dbReference type="RefSeq" id="WP_378571005.1">
    <property type="nucleotide sequence ID" value="NZ_JBHSFQ010000002.1"/>
</dbReference>
<reference evidence="7" key="1">
    <citation type="journal article" date="2019" name="Int. J. Syst. Evol. Microbiol.">
        <title>The Global Catalogue of Microorganisms (GCM) 10K type strain sequencing project: providing services to taxonomists for standard genome sequencing and annotation.</title>
        <authorList>
            <consortium name="The Broad Institute Genomics Platform"/>
            <consortium name="The Broad Institute Genome Sequencing Center for Infectious Disease"/>
            <person name="Wu L."/>
            <person name="Ma J."/>
        </authorList>
    </citation>
    <scope>NUCLEOTIDE SEQUENCE [LARGE SCALE GENOMIC DNA]</scope>
    <source>
        <strain evidence="7">XZYJ18</strain>
    </source>
</reference>
<dbReference type="PROSITE" id="PS00211">
    <property type="entry name" value="ABC_TRANSPORTER_1"/>
    <property type="match status" value="1"/>
</dbReference>
<dbReference type="Gene3D" id="3.40.50.300">
    <property type="entry name" value="P-loop containing nucleotide triphosphate hydrolases"/>
    <property type="match status" value="1"/>
</dbReference>
<evidence type="ECO:0000256" key="3">
    <source>
        <dbReference type="ARBA" id="ARBA00022741"/>
    </source>
</evidence>
<dbReference type="EMBL" id="JBHSFQ010000002">
    <property type="protein sequence ID" value="MFC4560659.1"/>
    <property type="molecule type" value="Genomic_DNA"/>
</dbReference>
<dbReference type="InterPro" id="IPR003593">
    <property type="entry name" value="AAA+_ATPase"/>
</dbReference>
<dbReference type="SMART" id="SM00382">
    <property type="entry name" value="AAA"/>
    <property type="match status" value="1"/>
</dbReference>
<keyword evidence="7" id="KW-1185">Reference proteome</keyword>
<evidence type="ECO:0000256" key="4">
    <source>
        <dbReference type="ARBA" id="ARBA00022840"/>
    </source>
</evidence>
<keyword evidence="2" id="KW-0813">Transport</keyword>
<dbReference type="InterPro" id="IPR050095">
    <property type="entry name" value="ECF_ABC_transporter_ATP-bd"/>
</dbReference>
<name>A0ABV9DS82_9ACTN</name>
<keyword evidence="4 6" id="KW-0067">ATP-binding</keyword>
<accession>A0ABV9DS82</accession>
<dbReference type="SUPFAM" id="SSF52540">
    <property type="entry name" value="P-loop containing nucleoside triphosphate hydrolases"/>
    <property type="match status" value="1"/>
</dbReference>
<evidence type="ECO:0000313" key="7">
    <source>
        <dbReference type="Proteomes" id="UP001595923"/>
    </source>
</evidence>
<dbReference type="CDD" id="cd03225">
    <property type="entry name" value="ABC_cobalt_CbiO_domain1"/>
    <property type="match status" value="1"/>
</dbReference>
<dbReference type="InterPro" id="IPR015856">
    <property type="entry name" value="ABC_transpr_CbiO/EcfA_su"/>
</dbReference>
<dbReference type="PANTHER" id="PTHR43553:SF24">
    <property type="entry name" value="ENERGY-COUPLING FACTOR TRANSPORTER ATP-BINDING PROTEIN ECFA1"/>
    <property type="match status" value="1"/>
</dbReference>
<organism evidence="6 7">
    <name type="scientific">Nocardiopsis mangrovi</name>
    <dbReference type="NCBI Taxonomy" id="1179818"/>
    <lineage>
        <taxon>Bacteria</taxon>
        <taxon>Bacillati</taxon>
        <taxon>Actinomycetota</taxon>
        <taxon>Actinomycetes</taxon>
        <taxon>Streptosporangiales</taxon>
        <taxon>Nocardiopsidaceae</taxon>
        <taxon>Nocardiopsis</taxon>
    </lineage>
</organism>
<proteinExistence type="inferred from homology"/>
<comment type="similarity">
    <text evidence="1">Belongs to the ABC transporter superfamily.</text>
</comment>
<dbReference type="InterPro" id="IPR027417">
    <property type="entry name" value="P-loop_NTPase"/>
</dbReference>
<dbReference type="Pfam" id="PF00005">
    <property type="entry name" value="ABC_tran"/>
    <property type="match status" value="1"/>
</dbReference>
<evidence type="ECO:0000259" key="5">
    <source>
        <dbReference type="PROSITE" id="PS50893"/>
    </source>
</evidence>
<evidence type="ECO:0000256" key="2">
    <source>
        <dbReference type="ARBA" id="ARBA00022448"/>
    </source>
</evidence>
<feature type="domain" description="ABC transporter" evidence="5">
    <location>
        <begin position="2"/>
        <end position="228"/>
    </location>
</feature>